<gene>
    <name evidence="1" type="ORF">F2V25_18115</name>
</gene>
<sequence length="91" mass="10219">MCDCLKHVGDAVKTRLLERVPEGAEVSKGFDTGWDNTVFYLSSGRTHVNMRYKLAFRAKKKNGDMAKNLTHLDCSVAMAYCPFCGEKRDAL</sequence>
<dbReference type="AlphaFoldDB" id="A0A3Z1XX07"/>
<protein>
    <submittedName>
        <fullName evidence="1">Uncharacterized protein</fullName>
    </submittedName>
</protein>
<name>A0A3Z1XX07_SALET</name>
<reference evidence="1" key="1">
    <citation type="submission" date="2019-09" db="EMBL/GenBank/DDBJ databases">
        <authorList>
            <person name="Ashton P.M."/>
            <person name="Dallman T."/>
            <person name="Nair S."/>
            <person name="De Pinna E."/>
            <person name="Peters T."/>
            <person name="Grant K."/>
        </authorList>
    </citation>
    <scope>NUCLEOTIDE SEQUENCE</scope>
    <source>
        <strain evidence="1">801495</strain>
    </source>
</reference>
<dbReference type="EMBL" id="AAKTRT010000018">
    <property type="protein sequence ID" value="ECV6213616.1"/>
    <property type="molecule type" value="Genomic_DNA"/>
</dbReference>
<evidence type="ECO:0000313" key="1">
    <source>
        <dbReference type="EMBL" id="ECV6213616.1"/>
    </source>
</evidence>
<accession>A0A3Z1XX07</accession>
<proteinExistence type="predicted"/>
<comment type="caution">
    <text evidence="1">The sequence shown here is derived from an EMBL/GenBank/DDBJ whole genome shotgun (WGS) entry which is preliminary data.</text>
</comment>
<organism evidence="1">
    <name type="scientific">Salmonella enterica I</name>
    <dbReference type="NCBI Taxonomy" id="59201"/>
    <lineage>
        <taxon>Bacteria</taxon>
        <taxon>Pseudomonadati</taxon>
        <taxon>Pseudomonadota</taxon>
        <taxon>Gammaproteobacteria</taxon>
        <taxon>Enterobacterales</taxon>
        <taxon>Enterobacteriaceae</taxon>
        <taxon>Salmonella</taxon>
    </lineage>
</organism>